<dbReference type="Proteomes" id="UP000547643">
    <property type="component" value="Unassembled WGS sequence"/>
</dbReference>
<feature type="domain" description="HTH cro/C1-type" evidence="1">
    <location>
        <begin position="9"/>
        <end position="64"/>
    </location>
</feature>
<dbReference type="InterPro" id="IPR001387">
    <property type="entry name" value="Cro/C1-type_HTH"/>
</dbReference>
<dbReference type="AlphaFoldDB" id="A0A7X0XP97"/>
<accession>A0A7X0XP97</accession>
<dbReference type="RefSeq" id="WP_185494543.1">
    <property type="nucleotide sequence ID" value="NZ_JAARUV010000001.1"/>
</dbReference>
<dbReference type="GO" id="GO:0003677">
    <property type="term" value="F:DNA binding"/>
    <property type="evidence" value="ECO:0007669"/>
    <property type="project" value="InterPro"/>
</dbReference>
<name>A0A7X0XP97_9LIST</name>
<gene>
    <name evidence="2" type="ORF">HCA46_04920</name>
</gene>
<dbReference type="PROSITE" id="PS50943">
    <property type="entry name" value="HTH_CROC1"/>
    <property type="match status" value="1"/>
</dbReference>
<evidence type="ECO:0000313" key="3">
    <source>
        <dbReference type="Proteomes" id="UP000547643"/>
    </source>
</evidence>
<evidence type="ECO:0000313" key="2">
    <source>
        <dbReference type="EMBL" id="MBC1778173.1"/>
    </source>
</evidence>
<dbReference type="CDD" id="cd00093">
    <property type="entry name" value="HTH_XRE"/>
    <property type="match status" value="1"/>
</dbReference>
<dbReference type="InterPro" id="IPR010982">
    <property type="entry name" value="Lambda_DNA-bd_dom_sf"/>
</dbReference>
<organism evidence="2 3">
    <name type="scientific">Listeria booriae</name>
    <dbReference type="NCBI Taxonomy" id="1552123"/>
    <lineage>
        <taxon>Bacteria</taxon>
        <taxon>Bacillati</taxon>
        <taxon>Bacillota</taxon>
        <taxon>Bacilli</taxon>
        <taxon>Bacillales</taxon>
        <taxon>Listeriaceae</taxon>
        <taxon>Listeria</taxon>
    </lineage>
</organism>
<protein>
    <submittedName>
        <fullName evidence="2">Helix-turn-helix transcriptional regulator</fullName>
    </submittedName>
</protein>
<dbReference type="Gene3D" id="1.10.260.40">
    <property type="entry name" value="lambda repressor-like DNA-binding domains"/>
    <property type="match status" value="1"/>
</dbReference>
<dbReference type="SMART" id="SM00530">
    <property type="entry name" value="HTH_XRE"/>
    <property type="match status" value="1"/>
</dbReference>
<reference evidence="2 3" key="1">
    <citation type="submission" date="2020-03" db="EMBL/GenBank/DDBJ databases">
        <title>Soil Listeria distribution.</title>
        <authorList>
            <person name="Liao J."/>
            <person name="Wiedmann M."/>
        </authorList>
    </citation>
    <scope>NUCLEOTIDE SEQUENCE [LARGE SCALE GENOMIC DNA]</scope>
    <source>
        <strain evidence="2 3">FSL L7-1017</strain>
    </source>
</reference>
<comment type="caution">
    <text evidence="2">The sequence shown here is derived from an EMBL/GenBank/DDBJ whole genome shotgun (WGS) entry which is preliminary data.</text>
</comment>
<sequence>MNKNIATIVKEIRLKKKYSQDDMAKKVLGVSKRQIIRIESGEAELSLSQFLQITTYFDLDIAKLLNQILDMGNVMAKINTLYSKAKDPTFNQSDLMQQIEELLENEELNRYHVFRLELLQSLINYRETDDSTYLIYFTKHIDSSNADDIRLLNLSLSTMSNRQIVACIESLKKNDFTKKTEILNKILINSLGFLVKNKYNDANYIQQLFQKAKSYTLDNGEYSYLPIIYFHMAMFNKRIGNKSEFLFCSERALFLAETYENDVLRDNIKRELEE</sequence>
<proteinExistence type="predicted"/>
<dbReference type="Pfam" id="PF01381">
    <property type="entry name" value="HTH_3"/>
    <property type="match status" value="1"/>
</dbReference>
<evidence type="ECO:0000259" key="1">
    <source>
        <dbReference type="PROSITE" id="PS50943"/>
    </source>
</evidence>
<dbReference type="SUPFAM" id="SSF47413">
    <property type="entry name" value="lambda repressor-like DNA-binding domains"/>
    <property type="match status" value="1"/>
</dbReference>
<dbReference type="EMBL" id="JAARUV010000001">
    <property type="protein sequence ID" value="MBC1778173.1"/>
    <property type="molecule type" value="Genomic_DNA"/>
</dbReference>